<evidence type="ECO:0000313" key="4">
    <source>
        <dbReference type="Proteomes" id="UP000321291"/>
    </source>
</evidence>
<keyword evidence="4" id="KW-1185">Reference proteome</keyword>
<dbReference type="SUPFAM" id="SSF52266">
    <property type="entry name" value="SGNH hydrolase"/>
    <property type="match status" value="1"/>
</dbReference>
<feature type="domain" description="SGNH hydrolase-type esterase" evidence="2">
    <location>
        <begin position="35"/>
        <end position="226"/>
    </location>
</feature>
<gene>
    <name evidence="3" type="ORF">FSB73_19690</name>
</gene>
<sequence>MKKTAILSFSLCFLLASSYAQKKPAPFKPGDRVVFAGNSITEAGFYESYIWLYYMTHFPDRRITIFNGGVGGDVAEQIYRRLPGDLLPKKPTKLVVSFGMNDSKYFEYNDTKNPVTEAKRKTFVDESYKSYLKIQDTLLAHPEIHKILMASSPYDETVKQEGSLFKGKWKTMDEITAFQKKAAKDQGWAYVDLFHPMTVINQREQQKDSTYTSTGPDRIHPGSAGHLIMAYIFLKDQGLAGKPVADFTLKAGSPKAIKMENCTVSTIKQQGDGLSFDYLAESLPFPVDTVARVWVINK</sequence>
<protein>
    <submittedName>
        <fullName evidence="3">SGNH/GDSL hydrolase family protein</fullName>
    </submittedName>
</protein>
<reference evidence="3 4" key="1">
    <citation type="journal article" date="2017" name="Int. J. Syst. Evol. Microbiol.">
        <title>Arachidicoccus ginsenosidivorans sp. nov., with ginsenoside-converting activity isolated from ginseng cultivating soil.</title>
        <authorList>
            <person name="Siddiqi M.Z."/>
            <person name="Aslam Z."/>
            <person name="Im W.T."/>
        </authorList>
    </citation>
    <scope>NUCLEOTIDE SEQUENCE [LARGE SCALE GENOMIC DNA]</scope>
    <source>
        <strain evidence="3 4">Gsoil 809</strain>
    </source>
</reference>
<evidence type="ECO:0000259" key="2">
    <source>
        <dbReference type="Pfam" id="PF13472"/>
    </source>
</evidence>
<evidence type="ECO:0000256" key="1">
    <source>
        <dbReference type="SAM" id="SignalP"/>
    </source>
</evidence>
<dbReference type="CDD" id="cd01834">
    <property type="entry name" value="SGNH_hydrolase_like_2"/>
    <property type="match status" value="1"/>
</dbReference>
<dbReference type="RefSeq" id="WP_146786166.1">
    <property type="nucleotide sequence ID" value="NZ_CP042434.1"/>
</dbReference>
<feature type="signal peptide" evidence="1">
    <location>
        <begin position="1"/>
        <end position="22"/>
    </location>
</feature>
<dbReference type="GO" id="GO:0004622">
    <property type="term" value="F:phosphatidylcholine lysophospholipase activity"/>
    <property type="evidence" value="ECO:0007669"/>
    <property type="project" value="TreeGrafter"/>
</dbReference>
<name>A0A5B8VPJ5_9BACT</name>
<dbReference type="InterPro" id="IPR036514">
    <property type="entry name" value="SGNH_hydro_sf"/>
</dbReference>
<dbReference type="KEGG" id="agi:FSB73_19690"/>
<keyword evidence="1" id="KW-0732">Signal</keyword>
<dbReference type="EMBL" id="CP042434">
    <property type="protein sequence ID" value="QEC73554.1"/>
    <property type="molecule type" value="Genomic_DNA"/>
</dbReference>
<dbReference type="Pfam" id="PF13472">
    <property type="entry name" value="Lipase_GDSL_2"/>
    <property type="match status" value="1"/>
</dbReference>
<keyword evidence="3" id="KW-0378">Hydrolase</keyword>
<dbReference type="InterPro" id="IPR013830">
    <property type="entry name" value="SGNH_hydro"/>
</dbReference>
<dbReference type="OrthoDB" id="9774205at2"/>
<dbReference type="Gene3D" id="3.40.50.1110">
    <property type="entry name" value="SGNH hydrolase"/>
    <property type="match status" value="1"/>
</dbReference>
<dbReference type="InterPro" id="IPR051532">
    <property type="entry name" value="Ester_Hydrolysis_Enzymes"/>
</dbReference>
<dbReference type="PANTHER" id="PTHR30383">
    <property type="entry name" value="THIOESTERASE 1/PROTEASE 1/LYSOPHOSPHOLIPASE L1"/>
    <property type="match status" value="1"/>
</dbReference>
<organism evidence="3 4">
    <name type="scientific">Arachidicoccus ginsenosidivorans</name>
    <dbReference type="NCBI Taxonomy" id="496057"/>
    <lineage>
        <taxon>Bacteria</taxon>
        <taxon>Pseudomonadati</taxon>
        <taxon>Bacteroidota</taxon>
        <taxon>Chitinophagia</taxon>
        <taxon>Chitinophagales</taxon>
        <taxon>Chitinophagaceae</taxon>
        <taxon>Arachidicoccus</taxon>
    </lineage>
</organism>
<accession>A0A5B8VPJ5</accession>
<evidence type="ECO:0000313" key="3">
    <source>
        <dbReference type="EMBL" id="QEC73554.1"/>
    </source>
</evidence>
<dbReference type="PANTHER" id="PTHR30383:SF5">
    <property type="entry name" value="SGNH HYDROLASE-TYPE ESTERASE DOMAIN-CONTAINING PROTEIN"/>
    <property type="match status" value="1"/>
</dbReference>
<dbReference type="AlphaFoldDB" id="A0A5B8VPJ5"/>
<dbReference type="Proteomes" id="UP000321291">
    <property type="component" value="Chromosome"/>
</dbReference>
<proteinExistence type="predicted"/>
<feature type="chain" id="PRO_5023010064" evidence="1">
    <location>
        <begin position="23"/>
        <end position="298"/>
    </location>
</feature>